<dbReference type="Pfam" id="PF00589">
    <property type="entry name" value="Phage_integrase"/>
    <property type="match status" value="1"/>
</dbReference>
<evidence type="ECO:0000259" key="2">
    <source>
        <dbReference type="Pfam" id="PF00589"/>
    </source>
</evidence>
<gene>
    <name evidence="3" type="ORF">F9Y85_04960</name>
    <name evidence="4" type="ORF">R5H13_06120</name>
</gene>
<reference evidence="4 6" key="2">
    <citation type="submission" date="2023-10" db="EMBL/GenBank/DDBJ databases">
        <title>To unveil natural product biosynthetic capacity in Pseudoalteromonas.</title>
        <authorList>
            <person name="Wang J."/>
        </authorList>
    </citation>
    <scope>NUCLEOTIDE SEQUENCE [LARGE SCALE GENOMIC DNA]</scope>
    <source>
        <strain evidence="4 6">DSM 15914</strain>
    </source>
</reference>
<reference evidence="3" key="1">
    <citation type="submission" date="2019-10" db="EMBL/GenBank/DDBJ databases">
        <authorList>
            <person name="Paulsen S."/>
        </authorList>
    </citation>
    <scope>NUCLEOTIDE SEQUENCE</scope>
    <source>
        <strain evidence="3">LMG 19692</strain>
    </source>
</reference>
<keyword evidence="1" id="KW-0233">DNA recombination</keyword>
<protein>
    <submittedName>
        <fullName evidence="3">Phage integrase family protein</fullName>
    </submittedName>
    <submittedName>
        <fullName evidence="4">Site-specific integrase</fullName>
    </submittedName>
</protein>
<evidence type="ECO:0000313" key="6">
    <source>
        <dbReference type="Proteomes" id="UP001304419"/>
    </source>
</evidence>
<dbReference type="InterPro" id="IPR013762">
    <property type="entry name" value="Integrase-like_cat_sf"/>
</dbReference>
<sequence>MSDSKLENKVSLIQQVGKNKSLIIPFFVNENKNTDIEENEDHETVWLPELLNLYVTSLNRFAEDEWDYNSDVINPPRSVQGAKLKIDFSKYSCIPNYVMIELKCLCHLIMLVPMQFKKPARGKGSRSKKQIKPNTVIAHFESGLRYINTVFEDLNAQGVEFVQSKFKSLTDVLDSDFRRTAIGYEFRVGQELKTFLSYLNHPYSKTVFGSQIKVDFSSLKWPDQNVKSRKARLIFDNDDFEKLLNHSTFTVVDFLLRVSSYVEDKTALSHFNVLNQKRELDFEFNKEVLNDYVLVRLLSKGYAKEFIESKCSISQEYLNADGSLRWHEDIRPIIKQKYRINHFDDVRKYINEVYYASAYLVSQLTGMRPEEMCELLISKGLTTHQGFDVLVSNVKKGKLDALKLFDDKWVAIPIMKDAFKAASKISTLKNNDYFFSNVDTVDPDKASTNMNPTGIKHFFDNYFSKVLGGQRTAEIKFTAYMIRHTLAFQLHRIELGLPFISFQLKHVVDKVDSYTSMGATSNTTLGYGEIAENIVLNSAKSKKIRRYAEVERIKSIMDPDGTYAGPRAEEHKARIKRVFQGYMEAGYTKEEIFDAMAEQGLAVINVGTGFCFGGANEDFDENIPCIGSLRCNPNRCTNAIVSKANAPKWREVYVSNKELLGKDGYEDRQDQIEEAIKEARGVLIYLGESVD</sequence>
<name>A0A8I2KPE5_9GAMM</name>
<dbReference type="GO" id="GO:0006310">
    <property type="term" value="P:DNA recombination"/>
    <property type="evidence" value="ECO:0007669"/>
    <property type="project" value="UniProtKB-KW"/>
</dbReference>
<proteinExistence type="predicted"/>
<organism evidence="3 5">
    <name type="scientific">Pseudoalteromonas maricaloris</name>
    <dbReference type="NCBI Taxonomy" id="184924"/>
    <lineage>
        <taxon>Bacteria</taxon>
        <taxon>Pseudomonadati</taxon>
        <taxon>Pseudomonadota</taxon>
        <taxon>Gammaproteobacteria</taxon>
        <taxon>Alteromonadales</taxon>
        <taxon>Pseudoalteromonadaceae</taxon>
        <taxon>Pseudoalteromonas</taxon>
    </lineage>
</organism>
<dbReference type="SUPFAM" id="SSF56349">
    <property type="entry name" value="DNA breaking-rejoining enzymes"/>
    <property type="match status" value="1"/>
</dbReference>
<dbReference type="InterPro" id="IPR011010">
    <property type="entry name" value="DNA_brk_join_enz"/>
</dbReference>
<dbReference type="EMBL" id="CP137578">
    <property type="protein sequence ID" value="WOX29839.1"/>
    <property type="molecule type" value="Genomic_DNA"/>
</dbReference>
<dbReference type="Proteomes" id="UP000646877">
    <property type="component" value="Unassembled WGS sequence"/>
</dbReference>
<dbReference type="Gene3D" id="1.10.443.10">
    <property type="entry name" value="Intergrase catalytic core"/>
    <property type="match status" value="1"/>
</dbReference>
<evidence type="ECO:0000313" key="5">
    <source>
        <dbReference type="Proteomes" id="UP000646877"/>
    </source>
</evidence>
<dbReference type="GO" id="GO:0015074">
    <property type="term" value="P:DNA integration"/>
    <property type="evidence" value="ECO:0007669"/>
    <property type="project" value="InterPro"/>
</dbReference>
<dbReference type="AlphaFoldDB" id="A0A8I2KPE5"/>
<dbReference type="RefSeq" id="WP_193521563.1">
    <property type="nucleotide sequence ID" value="NZ_CBCSDF010000002.1"/>
</dbReference>
<evidence type="ECO:0000313" key="4">
    <source>
        <dbReference type="EMBL" id="WOX29839.1"/>
    </source>
</evidence>
<dbReference type="InterPro" id="IPR002104">
    <property type="entry name" value="Integrase_catalytic"/>
</dbReference>
<accession>A0A8I2KPE5</accession>
<feature type="domain" description="Tyr recombinase" evidence="2">
    <location>
        <begin position="350"/>
        <end position="507"/>
    </location>
</feature>
<evidence type="ECO:0000313" key="3">
    <source>
        <dbReference type="EMBL" id="NLR20677.1"/>
    </source>
</evidence>
<dbReference type="Proteomes" id="UP001304419">
    <property type="component" value="Chromosome 1"/>
</dbReference>
<keyword evidence="6" id="KW-1185">Reference proteome</keyword>
<evidence type="ECO:0000256" key="1">
    <source>
        <dbReference type="ARBA" id="ARBA00023172"/>
    </source>
</evidence>
<dbReference type="GO" id="GO:0003677">
    <property type="term" value="F:DNA binding"/>
    <property type="evidence" value="ECO:0007669"/>
    <property type="project" value="InterPro"/>
</dbReference>
<dbReference type="EMBL" id="WEIA01000002">
    <property type="protein sequence ID" value="NLR20677.1"/>
    <property type="molecule type" value="Genomic_DNA"/>
</dbReference>